<feature type="transmembrane region" description="Helical" evidence="1">
    <location>
        <begin position="21"/>
        <end position="40"/>
    </location>
</feature>
<keyword evidence="4" id="KW-1185">Reference proteome</keyword>
<accession>A0ABR7BIH4</accession>
<keyword evidence="1" id="KW-0472">Membrane</keyword>
<evidence type="ECO:0000313" key="4">
    <source>
        <dbReference type="Proteomes" id="UP000660131"/>
    </source>
</evidence>
<evidence type="ECO:0000256" key="1">
    <source>
        <dbReference type="SAM" id="Phobius"/>
    </source>
</evidence>
<feature type="domain" description="TadE-like" evidence="2">
    <location>
        <begin position="15"/>
        <end position="57"/>
    </location>
</feature>
<dbReference type="EMBL" id="JACONV010000016">
    <property type="protein sequence ID" value="MBC3956985.1"/>
    <property type="molecule type" value="Genomic_DNA"/>
</dbReference>
<organism evidence="3 4">
    <name type="scientific">Pseudomonas triticifolii</name>
    <dbReference type="NCBI Taxonomy" id="2762592"/>
    <lineage>
        <taxon>Bacteria</taxon>
        <taxon>Pseudomonadati</taxon>
        <taxon>Pseudomonadota</taxon>
        <taxon>Gammaproteobacteria</taxon>
        <taxon>Pseudomonadales</taxon>
        <taxon>Pseudomonadaceae</taxon>
        <taxon>Pseudomonas</taxon>
    </lineage>
</organism>
<proteinExistence type="predicted"/>
<dbReference type="Proteomes" id="UP000660131">
    <property type="component" value="Unassembled WGS sequence"/>
</dbReference>
<gene>
    <name evidence="3" type="ORF">H8S56_18415</name>
</gene>
<sequence length="151" mass="16167">MATAPPLSSPRRQRGAAAIEFAAVFVMFFAVFYGAVSYSLPLLMLQSFNAAASEAVRRSVALSPSVTNYNQLIVTQAESVVMNQLSWIPASLGFSSTHVRVTYTAGVLTANISYPKSRLAQVLPFLTLPGIGEIPRLPTHLSAQASLQLVP</sequence>
<evidence type="ECO:0000313" key="3">
    <source>
        <dbReference type="EMBL" id="MBC3956985.1"/>
    </source>
</evidence>
<evidence type="ECO:0000259" key="2">
    <source>
        <dbReference type="Pfam" id="PF07811"/>
    </source>
</evidence>
<name>A0ABR7BIH4_9PSED</name>
<comment type="caution">
    <text evidence="3">The sequence shown here is derived from an EMBL/GenBank/DDBJ whole genome shotgun (WGS) entry which is preliminary data.</text>
</comment>
<protein>
    <submittedName>
        <fullName evidence="3">Pilus assembly protein</fullName>
    </submittedName>
</protein>
<dbReference type="Pfam" id="PF07811">
    <property type="entry name" value="TadE"/>
    <property type="match status" value="1"/>
</dbReference>
<reference evidence="3 4" key="1">
    <citation type="submission" date="2020-08" db="EMBL/GenBank/DDBJ databases">
        <title>Putative novel bacterial strains isolated from necrotic wheat leaf tissues caused by Xanthomonas translucens.</title>
        <authorList>
            <person name="Tambong J.T."/>
        </authorList>
    </citation>
    <scope>NUCLEOTIDE SEQUENCE [LARGE SCALE GENOMIC DNA]</scope>
    <source>
        <strain evidence="3 4">DOAB 1067</strain>
    </source>
</reference>
<dbReference type="RefSeq" id="WP_187519431.1">
    <property type="nucleotide sequence ID" value="NZ_JACONV010000016.1"/>
</dbReference>
<keyword evidence="1" id="KW-1133">Transmembrane helix</keyword>
<dbReference type="InterPro" id="IPR012495">
    <property type="entry name" value="TadE-like_dom"/>
</dbReference>
<keyword evidence="1" id="KW-0812">Transmembrane</keyword>